<dbReference type="InterPro" id="IPR027417">
    <property type="entry name" value="P-loop_NTPase"/>
</dbReference>
<dbReference type="Gene3D" id="3.40.50.300">
    <property type="entry name" value="P-loop containing nucleotide triphosphate hydrolases"/>
    <property type="match status" value="1"/>
</dbReference>
<organism evidence="1 2">
    <name type="scientific">Histidinibacterium lentulum</name>
    <dbReference type="NCBI Taxonomy" id="2480588"/>
    <lineage>
        <taxon>Bacteria</taxon>
        <taxon>Pseudomonadati</taxon>
        <taxon>Pseudomonadota</taxon>
        <taxon>Alphaproteobacteria</taxon>
        <taxon>Rhodobacterales</taxon>
        <taxon>Paracoccaceae</taxon>
        <taxon>Histidinibacterium</taxon>
    </lineage>
</organism>
<name>A0A3N2R8Z5_9RHOB</name>
<dbReference type="Proteomes" id="UP000268016">
    <property type="component" value="Unassembled WGS sequence"/>
</dbReference>
<evidence type="ECO:0000313" key="2">
    <source>
        <dbReference type="Proteomes" id="UP000268016"/>
    </source>
</evidence>
<dbReference type="PANTHER" id="PTHR37816">
    <property type="entry name" value="YALI0E33011P"/>
    <property type="match status" value="1"/>
</dbReference>
<gene>
    <name evidence="1" type="ORF">EAT49_00670</name>
</gene>
<dbReference type="OrthoDB" id="5508973at2"/>
<evidence type="ECO:0000313" key="1">
    <source>
        <dbReference type="EMBL" id="ROU03949.1"/>
    </source>
</evidence>
<dbReference type="RefSeq" id="WP_123640302.1">
    <property type="nucleotide sequence ID" value="NZ_ML119081.1"/>
</dbReference>
<sequence length="185" mass="19859">MGPRVYITGGAGTGTTTLGRALAGELGVAHLDTDAFYWAPVDPPYTVKRSVSERLALIAAAQGPEGWVLSGSADGWGDPVLAGLDLVIFLRLPTAQRMLRLRRREQARFGARVGPGGDMERTHRAFLDWASSYDDPYFGGRSLHRHLSWLSTRSEPVLELSGAVTTEAQVEACLGALAPRRVTGG</sequence>
<dbReference type="AlphaFoldDB" id="A0A3N2R8Z5"/>
<dbReference type="SUPFAM" id="SSF52540">
    <property type="entry name" value="P-loop containing nucleoside triphosphate hydrolases"/>
    <property type="match status" value="1"/>
</dbReference>
<keyword evidence="1" id="KW-0418">Kinase</keyword>
<proteinExistence type="predicted"/>
<keyword evidence="1" id="KW-0808">Transferase</keyword>
<dbReference type="GO" id="GO:0016301">
    <property type="term" value="F:kinase activity"/>
    <property type="evidence" value="ECO:0007669"/>
    <property type="project" value="UniProtKB-KW"/>
</dbReference>
<comment type="caution">
    <text evidence="1">The sequence shown here is derived from an EMBL/GenBank/DDBJ whole genome shotgun (WGS) entry which is preliminary data.</text>
</comment>
<dbReference type="EMBL" id="RDRB01000001">
    <property type="protein sequence ID" value="ROU03949.1"/>
    <property type="molecule type" value="Genomic_DNA"/>
</dbReference>
<dbReference type="NCBIfam" id="NF004861">
    <property type="entry name" value="PRK06217.1"/>
    <property type="match status" value="1"/>
</dbReference>
<dbReference type="InterPro" id="IPR052922">
    <property type="entry name" value="Cytidylate_Kinase-2"/>
</dbReference>
<reference evidence="1 2" key="1">
    <citation type="submission" date="2018-10" db="EMBL/GenBank/DDBJ databases">
        <title>Histidinibacterium lentulum gen. nov., sp. nov., a marine bacterium from the culture broth of Picochlorum sp. 122.</title>
        <authorList>
            <person name="Wang G."/>
        </authorList>
    </citation>
    <scope>NUCLEOTIDE SEQUENCE [LARGE SCALE GENOMIC DNA]</scope>
    <source>
        <strain evidence="1 2">B17</strain>
    </source>
</reference>
<dbReference type="PANTHER" id="PTHR37816:SF2">
    <property type="entry name" value="DNA TOPOLOGY MODULATION PROTEIN FLAR-RELATED PROTEIN"/>
    <property type="match status" value="1"/>
</dbReference>
<keyword evidence="2" id="KW-1185">Reference proteome</keyword>
<protein>
    <submittedName>
        <fullName evidence="1">Adenylate kinase</fullName>
    </submittedName>
</protein>
<accession>A0A3N2R8Z5</accession>